<sequence length="110" mass="12904">MRKDRLMSPRRNHPKGRKPNNEERELSGTSSDSIEEHADGIFIVRKITGSTSHKPYRCPGCDQMIPMATPHTVAWLEYDVETRRHWHNACWAKKAHRAPRTERTRNAPRY</sequence>
<evidence type="ECO:0000313" key="3">
    <source>
        <dbReference type="EMBL" id="CAB4875052.1"/>
    </source>
</evidence>
<feature type="compositionally biased region" description="Basic residues" evidence="1">
    <location>
        <begin position="8"/>
        <end position="18"/>
    </location>
</feature>
<organism evidence="3">
    <name type="scientific">freshwater metagenome</name>
    <dbReference type="NCBI Taxonomy" id="449393"/>
    <lineage>
        <taxon>unclassified sequences</taxon>
        <taxon>metagenomes</taxon>
        <taxon>ecological metagenomes</taxon>
    </lineage>
</organism>
<dbReference type="AlphaFoldDB" id="A0A6J7DVT5"/>
<gene>
    <name evidence="2" type="ORF">UFOPK2289_00575</name>
    <name evidence="3" type="ORF">UFOPK3346_01274</name>
</gene>
<protein>
    <submittedName>
        <fullName evidence="3">Unannotated protein</fullName>
    </submittedName>
</protein>
<accession>A0A6J7DVT5</accession>
<dbReference type="EMBL" id="CAFBLE010000014">
    <property type="protein sequence ID" value="CAB4875052.1"/>
    <property type="molecule type" value="Genomic_DNA"/>
</dbReference>
<proteinExistence type="predicted"/>
<feature type="region of interest" description="Disordered" evidence="1">
    <location>
        <begin position="1"/>
        <end position="37"/>
    </location>
</feature>
<dbReference type="EMBL" id="CAEZWT010000011">
    <property type="protein sequence ID" value="CAB4661838.1"/>
    <property type="molecule type" value="Genomic_DNA"/>
</dbReference>
<name>A0A6J7DVT5_9ZZZZ</name>
<evidence type="ECO:0000256" key="1">
    <source>
        <dbReference type="SAM" id="MobiDB-lite"/>
    </source>
</evidence>
<evidence type="ECO:0000313" key="2">
    <source>
        <dbReference type="EMBL" id="CAB4661838.1"/>
    </source>
</evidence>
<reference evidence="3" key="1">
    <citation type="submission" date="2020-05" db="EMBL/GenBank/DDBJ databases">
        <authorList>
            <person name="Chiriac C."/>
            <person name="Salcher M."/>
            <person name="Ghai R."/>
            <person name="Kavagutti S V."/>
        </authorList>
    </citation>
    <scope>NUCLEOTIDE SEQUENCE</scope>
</reference>